<comment type="pathway">
    <text evidence="2 13">Glycolipid biosynthesis; glycosylphosphatidylinositol-anchor biosynthesis.</text>
</comment>
<evidence type="ECO:0000256" key="11">
    <source>
        <dbReference type="ARBA" id="ARBA00023136"/>
    </source>
</evidence>
<dbReference type="EMBL" id="CP002504">
    <property type="protein sequence ID" value="AET41549.1"/>
    <property type="molecule type" value="Genomic_DNA"/>
</dbReference>
<evidence type="ECO:0000256" key="9">
    <source>
        <dbReference type="ARBA" id="ARBA00022824"/>
    </source>
</evidence>
<dbReference type="OrthoDB" id="1741594at2759"/>
<dbReference type="STRING" id="931890.G8JXH5"/>
<evidence type="ECO:0000256" key="13">
    <source>
        <dbReference type="RuleBase" id="RU365064"/>
    </source>
</evidence>
<evidence type="ECO:0000313" key="14">
    <source>
        <dbReference type="EMBL" id="AET41549.1"/>
    </source>
</evidence>
<evidence type="ECO:0000256" key="3">
    <source>
        <dbReference type="ARBA" id="ARBA00011071"/>
    </source>
</evidence>
<gene>
    <name evidence="14" type="ordered locus">Ecym_8267</name>
</gene>
<dbReference type="GO" id="GO:0031505">
    <property type="term" value="P:fungal-type cell wall organization"/>
    <property type="evidence" value="ECO:0007669"/>
    <property type="project" value="EnsemblFungi"/>
</dbReference>
<feature type="transmembrane region" description="Helical" evidence="13">
    <location>
        <begin position="7"/>
        <end position="25"/>
    </location>
</feature>
<feature type="transmembrane region" description="Helical" evidence="13">
    <location>
        <begin position="79"/>
        <end position="102"/>
    </location>
</feature>
<organism evidence="14 15">
    <name type="scientific">Eremothecium cymbalariae (strain CBS 270.75 / DBVPG 7215 / KCTC 17166 / NRRL Y-17582)</name>
    <name type="common">Yeast</name>
    <dbReference type="NCBI Taxonomy" id="931890"/>
    <lineage>
        <taxon>Eukaryota</taxon>
        <taxon>Fungi</taxon>
        <taxon>Dikarya</taxon>
        <taxon>Ascomycota</taxon>
        <taxon>Saccharomycotina</taxon>
        <taxon>Saccharomycetes</taxon>
        <taxon>Saccharomycetales</taxon>
        <taxon>Saccharomycetaceae</taxon>
        <taxon>Eremothecium</taxon>
    </lineage>
</organism>
<feature type="transmembrane region" description="Helical" evidence="13">
    <location>
        <begin position="298"/>
        <end position="320"/>
    </location>
</feature>
<dbReference type="GO" id="GO:0180041">
    <property type="term" value="F:dol-P-Man:GlcN-acyl-PI alpha-1,4-mannosyltransferase activity"/>
    <property type="evidence" value="ECO:0007669"/>
    <property type="project" value="EnsemblFungi"/>
</dbReference>
<feature type="transmembrane region" description="Helical" evidence="13">
    <location>
        <begin position="157"/>
        <end position="180"/>
    </location>
</feature>
<dbReference type="GO" id="GO:0005789">
    <property type="term" value="C:endoplasmic reticulum membrane"/>
    <property type="evidence" value="ECO:0007669"/>
    <property type="project" value="UniProtKB-SubCell"/>
</dbReference>
<dbReference type="AlphaFoldDB" id="G8JXH5"/>
<evidence type="ECO:0000256" key="5">
    <source>
        <dbReference type="ARBA" id="ARBA00022502"/>
    </source>
</evidence>
<evidence type="ECO:0000256" key="4">
    <source>
        <dbReference type="ARBA" id="ARBA00013797"/>
    </source>
</evidence>
<protein>
    <recommendedName>
        <fullName evidence="4 13">GPI mannosyltransferase 1</fullName>
        <ecNumber evidence="13">2.4.1.-</ecNumber>
    </recommendedName>
    <alternativeName>
        <fullName evidence="13">GPI mannosyltransferase I</fullName>
    </alternativeName>
</protein>
<keyword evidence="5 13" id="KW-0337">GPI-anchor biosynthesis</keyword>
<dbReference type="EC" id="2.4.1.-" evidence="13"/>
<reference evidence="15" key="1">
    <citation type="journal article" date="2012" name="G3 (Bethesda)">
        <title>Pichia sorbitophila, an interspecies yeast hybrid reveals early steps of genome resolution following polyploidization.</title>
        <authorList>
            <person name="Leh Louis V."/>
            <person name="Despons L."/>
            <person name="Friedrich A."/>
            <person name="Martin T."/>
            <person name="Durrens P."/>
            <person name="Casaregola S."/>
            <person name="Neuveglise C."/>
            <person name="Fairhead C."/>
            <person name="Marck C."/>
            <person name="Cruz J.A."/>
            <person name="Straub M.L."/>
            <person name="Kugler V."/>
            <person name="Sacerdot C."/>
            <person name="Uzunov Z."/>
            <person name="Thierry A."/>
            <person name="Weiss S."/>
            <person name="Bleykasten C."/>
            <person name="De Montigny J."/>
            <person name="Jacques N."/>
            <person name="Jung P."/>
            <person name="Lemaire M."/>
            <person name="Mallet S."/>
            <person name="Morel G."/>
            <person name="Richard G.F."/>
            <person name="Sarkar A."/>
            <person name="Savel G."/>
            <person name="Schacherer J."/>
            <person name="Seret M.L."/>
            <person name="Talla E."/>
            <person name="Samson G."/>
            <person name="Jubin C."/>
            <person name="Poulain J."/>
            <person name="Vacherie B."/>
            <person name="Barbe V."/>
            <person name="Pelletier E."/>
            <person name="Sherman D.J."/>
            <person name="Westhof E."/>
            <person name="Weissenbach J."/>
            <person name="Baret P.V."/>
            <person name="Wincker P."/>
            <person name="Gaillardin C."/>
            <person name="Dujon B."/>
            <person name="Souciet J.L."/>
        </authorList>
    </citation>
    <scope>NUCLEOTIDE SEQUENCE [LARGE SCALE GENOMIC DNA]</scope>
    <source>
        <strain evidence="15">CBS 270.75 / DBVPG 7215 / KCTC 17166 / NRRL Y-17582</strain>
    </source>
</reference>
<dbReference type="GO" id="GO:0006506">
    <property type="term" value="P:GPI anchor biosynthetic process"/>
    <property type="evidence" value="ECO:0007669"/>
    <property type="project" value="UniProtKB-UniPathway"/>
</dbReference>
<name>G8JXH5_ERECY</name>
<dbReference type="FunCoup" id="G8JXH5">
    <property type="interactions" value="564"/>
</dbReference>
<dbReference type="Proteomes" id="UP000006790">
    <property type="component" value="Chromosome 8"/>
</dbReference>
<evidence type="ECO:0000256" key="8">
    <source>
        <dbReference type="ARBA" id="ARBA00022692"/>
    </source>
</evidence>
<feature type="transmembrane region" description="Helical" evidence="13">
    <location>
        <begin position="192"/>
        <end position="214"/>
    </location>
</feature>
<feature type="transmembrane region" description="Helical" evidence="13">
    <location>
        <begin position="358"/>
        <end position="383"/>
    </location>
</feature>
<dbReference type="PANTHER" id="PTHR12886">
    <property type="entry name" value="PIG-M MANNOSYLTRANSFERASE"/>
    <property type="match status" value="1"/>
</dbReference>
<evidence type="ECO:0000256" key="6">
    <source>
        <dbReference type="ARBA" id="ARBA00022676"/>
    </source>
</evidence>
<keyword evidence="7 13" id="KW-0808">Transferase</keyword>
<evidence type="ECO:0000256" key="12">
    <source>
        <dbReference type="ARBA" id="ARBA00025399"/>
    </source>
</evidence>
<keyword evidence="9 13" id="KW-0256">Endoplasmic reticulum</keyword>
<dbReference type="OMA" id="LINCWIL"/>
<dbReference type="GO" id="GO:1990529">
    <property type="term" value="C:glycosylphosphatidylinositol-mannosyltransferase I complex"/>
    <property type="evidence" value="ECO:0007669"/>
    <property type="project" value="EnsemblFungi"/>
</dbReference>
<comment type="similarity">
    <text evidence="3 13">Belongs to the PIGM family.</text>
</comment>
<keyword evidence="11 13" id="KW-0472">Membrane</keyword>
<accession>G8JXH5</accession>
<keyword evidence="8 13" id="KW-0812">Transmembrane</keyword>
<evidence type="ECO:0000256" key="10">
    <source>
        <dbReference type="ARBA" id="ARBA00022989"/>
    </source>
</evidence>
<dbReference type="Pfam" id="PF05007">
    <property type="entry name" value="Mannosyl_trans"/>
    <property type="match status" value="1"/>
</dbReference>
<dbReference type="GeneID" id="11469950"/>
<comment type="subcellular location">
    <subcellularLocation>
        <location evidence="1 13">Endoplasmic reticulum membrane</location>
        <topology evidence="1 13">Multi-pass membrane protein</topology>
    </subcellularLocation>
</comment>
<evidence type="ECO:0000256" key="1">
    <source>
        <dbReference type="ARBA" id="ARBA00004477"/>
    </source>
</evidence>
<dbReference type="HOGENOM" id="CLU_024220_1_0_1"/>
<keyword evidence="15" id="KW-1185">Reference proteome</keyword>
<dbReference type="InParanoid" id="G8JXH5"/>
<comment type="function">
    <text evidence="12 13">Mannosyltransferase involved in glycosylphosphatidylinositol-anchor biosynthesis. Transfers the first alpha-1,4-mannose to GlcN-acyl-PI during GPI precursor assembly. Required for cell wall integrity.</text>
</comment>
<dbReference type="InterPro" id="IPR007704">
    <property type="entry name" value="PIG-M"/>
</dbReference>
<dbReference type="UniPathway" id="UPA00196"/>
<dbReference type="eggNOG" id="KOG3893">
    <property type="taxonomic scope" value="Eukaryota"/>
</dbReference>
<sequence>MNRDLKLLIFISFIARVLFFQYGVYQDSHFVVKYTDVDYYVFHDAANYVFQNVSPYLRDTYRYTPLLSWILVPNHWLQWIHFGKLVFTVFDLLTGIMILQLLTDYPLKRRIILSSIWLLNPMVITISTRGNAESILCFLVVWFLYHLKSRQYALSGMIYGLVIHFKIYPIIYAPAISIYFFRSKDKDWFKNLFIMGVTTLISFLGLGMLMYHFYGNEFLEHAYIYHVVRTDHRHNFSIWNMLLYLESTYLGVSSSVPWAKYAFIPQFLATMGVTALLWEFPNWNFLLNTMFLQTFTFVTYNKVCTSQYFVWYLILLPFYLAETTLTWTKGVFIGILWVASQILWLYHGYLLEFEGRDVFYPGIFFSSVVFFLANIYLLSVFIIDCKNRIHFATAKKEL</sequence>
<keyword evidence="6 13" id="KW-0328">Glycosyltransferase</keyword>
<dbReference type="RefSeq" id="XP_003648366.1">
    <property type="nucleotide sequence ID" value="XM_003648318.1"/>
</dbReference>
<keyword evidence="10 13" id="KW-1133">Transmembrane helix</keyword>
<evidence type="ECO:0000256" key="7">
    <source>
        <dbReference type="ARBA" id="ARBA00022679"/>
    </source>
</evidence>
<dbReference type="PANTHER" id="PTHR12886:SF0">
    <property type="entry name" value="GPI MANNOSYLTRANSFERASE 1"/>
    <property type="match status" value="1"/>
</dbReference>
<proteinExistence type="inferred from homology"/>
<dbReference type="KEGG" id="erc:Ecym_8267"/>
<evidence type="ECO:0000256" key="2">
    <source>
        <dbReference type="ARBA" id="ARBA00004687"/>
    </source>
</evidence>
<evidence type="ECO:0000313" key="15">
    <source>
        <dbReference type="Proteomes" id="UP000006790"/>
    </source>
</evidence>
<feature type="transmembrane region" description="Helical" evidence="13">
    <location>
        <begin position="234"/>
        <end position="252"/>
    </location>
</feature>